<dbReference type="Gene3D" id="6.10.10.120">
    <property type="entry name" value="Antitoxin ParD1-like"/>
    <property type="match status" value="1"/>
</dbReference>
<organism evidence="3">
    <name type="scientific">hydrothermal vent metagenome</name>
    <dbReference type="NCBI Taxonomy" id="652676"/>
    <lineage>
        <taxon>unclassified sequences</taxon>
        <taxon>metagenomes</taxon>
        <taxon>ecological metagenomes</taxon>
    </lineage>
</organism>
<comment type="similarity">
    <text evidence="1">Belongs to the ParD antitoxin family.</text>
</comment>
<sequence>MTQMIRKTISIPKGMANFINSQLDTGLYGNDSEYFRELVRADQRRLETQSSKEAFQMMIEQSIVSGKTDLTLEQIFQEARRRAIK</sequence>
<dbReference type="SUPFAM" id="SSF47598">
    <property type="entry name" value="Ribbon-helix-helix"/>
    <property type="match status" value="1"/>
</dbReference>
<dbReference type="InterPro" id="IPR038296">
    <property type="entry name" value="ParD_sf"/>
</dbReference>
<gene>
    <name evidence="3" type="ORF">MNBD_ALPHA06-502</name>
</gene>
<dbReference type="InterPro" id="IPR010985">
    <property type="entry name" value="Ribbon_hlx_hlx"/>
</dbReference>
<dbReference type="InterPro" id="IPR022789">
    <property type="entry name" value="ParD"/>
</dbReference>
<dbReference type="GO" id="GO:0006355">
    <property type="term" value="P:regulation of DNA-templated transcription"/>
    <property type="evidence" value="ECO:0007669"/>
    <property type="project" value="InterPro"/>
</dbReference>
<proteinExistence type="inferred from homology"/>
<evidence type="ECO:0000256" key="2">
    <source>
        <dbReference type="ARBA" id="ARBA00022649"/>
    </source>
</evidence>
<dbReference type="PANTHER" id="PTHR36582:SF2">
    <property type="entry name" value="ANTITOXIN PARD"/>
    <property type="match status" value="1"/>
</dbReference>
<evidence type="ECO:0000313" key="3">
    <source>
        <dbReference type="EMBL" id="VAW00073.1"/>
    </source>
</evidence>
<dbReference type="EMBL" id="UOEE01000286">
    <property type="protein sequence ID" value="VAW00073.1"/>
    <property type="molecule type" value="Genomic_DNA"/>
</dbReference>
<accession>A0A3B0S813</accession>
<name>A0A3B0S813_9ZZZZ</name>
<protein>
    <recommendedName>
        <fullName evidence="4">ParD protein (Antitoxin to ParE)</fullName>
    </recommendedName>
</protein>
<evidence type="ECO:0000256" key="1">
    <source>
        <dbReference type="ARBA" id="ARBA00008580"/>
    </source>
</evidence>
<dbReference type="PANTHER" id="PTHR36582">
    <property type="entry name" value="ANTITOXIN PARD"/>
    <property type="match status" value="1"/>
</dbReference>
<dbReference type="AlphaFoldDB" id="A0A3B0S813"/>
<reference evidence="3" key="1">
    <citation type="submission" date="2018-06" db="EMBL/GenBank/DDBJ databases">
        <authorList>
            <person name="Zhirakovskaya E."/>
        </authorList>
    </citation>
    <scope>NUCLEOTIDE SEQUENCE</scope>
</reference>
<keyword evidence="2" id="KW-1277">Toxin-antitoxin system</keyword>
<evidence type="ECO:0008006" key="4">
    <source>
        <dbReference type="Google" id="ProtNLM"/>
    </source>
</evidence>